<dbReference type="EMBL" id="CAADFP010000019">
    <property type="protein sequence ID" value="VFK25133.1"/>
    <property type="molecule type" value="Genomic_DNA"/>
</dbReference>
<dbReference type="AlphaFoldDB" id="A0A450X799"/>
<reference evidence="2" key="1">
    <citation type="submission" date="2019-02" db="EMBL/GenBank/DDBJ databases">
        <authorList>
            <person name="Gruber-Vodicka R. H."/>
            <person name="Seah K. B. B."/>
        </authorList>
    </citation>
    <scope>NUCLEOTIDE SEQUENCE</scope>
    <source>
        <strain evidence="1">BECK_S312</strain>
        <strain evidence="2">BECK_S426</strain>
    </source>
</reference>
<evidence type="ECO:0000313" key="2">
    <source>
        <dbReference type="EMBL" id="VFK25133.1"/>
    </source>
</evidence>
<name>A0A450X799_9GAMM</name>
<proteinExistence type="predicted"/>
<sequence length="63" mass="7076">MRGLIISEMRAERPRKIPKGTAMAAAMRYPASALARVIRDWRRRTEAVPGSAIVPRMAWKGGR</sequence>
<accession>A0A450X799</accession>
<evidence type="ECO:0000313" key="1">
    <source>
        <dbReference type="EMBL" id="VFK08587.1"/>
    </source>
</evidence>
<protein>
    <submittedName>
        <fullName evidence="2">Uncharacterized protein</fullName>
    </submittedName>
</protein>
<organism evidence="2">
    <name type="scientific">Candidatus Kentrum sp. LPFa</name>
    <dbReference type="NCBI Taxonomy" id="2126335"/>
    <lineage>
        <taxon>Bacteria</taxon>
        <taxon>Pseudomonadati</taxon>
        <taxon>Pseudomonadota</taxon>
        <taxon>Gammaproteobacteria</taxon>
        <taxon>Candidatus Kentrum</taxon>
    </lineage>
</organism>
<dbReference type="EMBL" id="CAADFM010000018">
    <property type="protein sequence ID" value="VFK08587.1"/>
    <property type="molecule type" value="Genomic_DNA"/>
</dbReference>
<gene>
    <name evidence="1" type="ORF">BECKLPF1236A_GA0070988_1001825</name>
    <name evidence="2" type="ORF">BECKLPF1236C_GA0070990_100198</name>
</gene>